<evidence type="ECO:0000256" key="2">
    <source>
        <dbReference type="ARBA" id="ARBA00007430"/>
    </source>
</evidence>
<feature type="transmembrane region" description="Helical" evidence="7">
    <location>
        <begin position="275"/>
        <end position="296"/>
    </location>
</feature>
<keyword evidence="4 7" id="KW-0812">Transmembrane</keyword>
<feature type="transmembrane region" description="Helical" evidence="7">
    <location>
        <begin position="316"/>
        <end position="337"/>
    </location>
</feature>
<dbReference type="STRING" id="1349767.GJA_2656"/>
<feature type="transmembrane region" description="Helical" evidence="7">
    <location>
        <begin position="434"/>
        <end position="456"/>
    </location>
</feature>
<dbReference type="AlphaFoldDB" id="W0V7P3"/>
<organism evidence="8 9">
    <name type="scientific">Janthinobacterium agaricidamnosum NBRC 102515 = DSM 9628</name>
    <dbReference type="NCBI Taxonomy" id="1349767"/>
    <lineage>
        <taxon>Bacteria</taxon>
        <taxon>Pseudomonadati</taxon>
        <taxon>Pseudomonadota</taxon>
        <taxon>Betaproteobacteria</taxon>
        <taxon>Burkholderiales</taxon>
        <taxon>Oxalobacteraceae</taxon>
        <taxon>Janthinobacterium</taxon>
    </lineage>
</organism>
<dbReference type="PANTHER" id="PTHR30250">
    <property type="entry name" value="PST FAMILY PREDICTED COLANIC ACID TRANSPORTER"/>
    <property type="match status" value="1"/>
</dbReference>
<evidence type="ECO:0000313" key="9">
    <source>
        <dbReference type="Proteomes" id="UP000027604"/>
    </source>
</evidence>
<dbReference type="CDD" id="cd13127">
    <property type="entry name" value="MATE_tuaB_like"/>
    <property type="match status" value="1"/>
</dbReference>
<dbReference type="EMBL" id="HG322949">
    <property type="protein sequence ID" value="CDG83287.1"/>
    <property type="molecule type" value="Genomic_DNA"/>
</dbReference>
<dbReference type="GO" id="GO:0005886">
    <property type="term" value="C:plasma membrane"/>
    <property type="evidence" value="ECO:0007669"/>
    <property type="project" value="UniProtKB-SubCell"/>
</dbReference>
<dbReference type="HOGENOM" id="CLU_026911_4_0_4"/>
<dbReference type="PATRIC" id="fig|1349767.4.peg.4384"/>
<proteinExistence type="inferred from homology"/>
<dbReference type="InterPro" id="IPR050833">
    <property type="entry name" value="Poly_Biosynth_Transport"/>
</dbReference>
<protein>
    <submittedName>
        <fullName evidence="8">Polysaccharide biosynthesis family protein</fullName>
    </submittedName>
</protein>
<dbReference type="eggNOG" id="COG2244">
    <property type="taxonomic scope" value="Bacteria"/>
</dbReference>
<comment type="subcellular location">
    <subcellularLocation>
        <location evidence="1">Cell membrane</location>
        <topology evidence="1">Multi-pass membrane protein</topology>
    </subcellularLocation>
</comment>
<evidence type="ECO:0000256" key="1">
    <source>
        <dbReference type="ARBA" id="ARBA00004651"/>
    </source>
</evidence>
<dbReference type="PANTHER" id="PTHR30250:SF10">
    <property type="entry name" value="LIPOPOLYSACCHARIDE BIOSYNTHESIS PROTEIN WZXC"/>
    <property type="match status" value="1"/>
</dbReference>
<comment type="similarity">
    <text evidence="2">Belongs to the polysaccharide synthase family.</text>
</comment>
<feature type="transmembrane region" description="Helical" evidence="7">
    <location>
        <begin position="71"/>
        <end position="99"/>
    </location>
</feature>
<evidence type="ECO:0000256" key="3">
    <source>
        <dbReference type="ARBA" id="ARBA00022475"/>
    </source>
</evidence>
<evidence type="ECO:0000313" key="8">
    <source>
        <dbReference type="EMBL" id="CDG83287.1"/>
    </source>
</evidence>
<feature type="transmembrane region" description="Helical" evidence="7">
    <location>
        <begin position="105"/>
        <end position="127"/>
    </location>
</feature>
<keyword evidence="6 7" id="KW-0472">Membrane</keyword>
<keyword evidence="5 7" id="KW-1133">Transmembrane helix</keyword>
<feature type="transmembrane region" description="Helical" evidence="7">
    <location>
        <begin position="358"/>
        <end position="382"/>
    </location>
</feature>
<feature type="transmembrane region" description="Helical" evidence="7">
    <location>
        <begin position="402"/>
        <end position="427"/>
    </location>
</feature>
<dbReference type="KEGG" id="jag:GJA_2656"/>
<evidence type="ECO:0000256" key="4">
    <source>
        <dbReference type="ARBA" id="ARBA00022692"/>
    </source>
</evidence>
<name>W0V7P3_9BURK</name>
<gene>
    <name evidence="8" type="ORF">GJA_2656</name>
</gene>
<dbReference type="Pfam" id="PF13440">
    <property type="entry name" value="Polysacc_synt_3"/>
    <property type="match status" value="1"/>
</dbReference>
<feature type="transmembrane region" description="Helical" evidence="7">
    <location>
        <begin position="148"/>
        <end position="181"/>
    </location>
</feature>
<evidence type="ECO:0000256" key="7">
    <source>
        <dbReference type="SAM" id="Phobius"/>
    </source>
</evidence>
<reference evidence="8 9" key="1">
    <citation type="journal article" date="2015" name="Genome Announc.">
        <title>Genome Sequence of Mushroom Soft-Rot Pathogen Janthinobacterium agaricidamnosum.</title>
        <authorList>
            <person name="Graupner K."/>
            <person name="Lackner G."/>
            <person name="Hertweck C."/>
        </authorList>
    </citation>
    <scope>NUCLEOTIDE SEQUENCE [LARGE SCALE GENOMIC DNA]</scope>
    <source>
        <strain evidence="9">NBRC 102515 / DSM 9628</strain>
    </source>
</reference>
<evidence type="ECO:0000256" key="5">
    <source>
        <dbReference type="ARBA" id="ARBA00022989"/>
    </source>
</evidence>
<evidence type="ECO:0000256" key="6">
    <source>
        <dbReference type="ARBA" id="ARBA00023136"/>
    </source>
</evidence>
<feature type="transmembrane region" description="Helical" evidence="7">
    <location>
        <begin position="245"/>
        <end position="263"/>
    </location>
</feature>
<sequence length="482" mass="51773">MSLLFSFGEKYTALLLGMAGTMVLARLLTPAEIGVYSVGAVLVGLAQVVRDFGVGQYLIQEKELTTAKIRAALATSMIVAWLLAALVLLASGLVARFYGEPRLQGVLQCLSVNFILIPFSATTLPYLRRQMRFSAMYAINTSNSAVSLLVALLLALLGFGYLSLVWAAVAGTGAALLVSLWLRPPELPWLPHHRGIGKIMSFGALSTGGGLIDEAGVAAPELVIGKMIDIASVGIFGKAQGMLNVFNQAITSAISPVIFPLFAARARDGGDVRLAYLHTISYLTALAWPFFIFLGLMALPLVNLLYGPQWNAAVPLIRIMCASSALYSMFSMARYLFVAIGHVKAQAQLDAQAVPPRIAGIVIAAPFGLEAVAWAVLLGTLLRSWLTYRCLARLSGMTLQPMLLAVRKSLALCCLTALAPLLVLLLMRPHAGDWLWPLAVAALGALLCWVAGVLLLKHEIALEFDIVRRKVFGLPHPHHVVK</sequence>
<dbReference type="RefSeq" id="WP_242404528.1">
    <property type="nucleotide sequence ID" value="NZ_BCTH01000040.1"/>
</dbReference>
<keyword evidence="9" id="KW-1185">Reference proteome</keyword>
<accession>W0V7P3</accession>
<keyword evidence="3" id="KW-1003">Cell membrane</keyword>
<dbReference type="Proteomes" id="UP000027604">
    <property type="component" value="Chromosome I"/>
</dbReference>